<dbReference type="SUPFAM" id="SSF53756">
    <property type="entry name" value="UDP-Glycosyltransferase/glycogen phosphorylase"/>
    <property type="match status" value="1"/>
</dbReference>
<dbReference type="Proteomes" id="UP001224781">
    <property type="component" value="Unassembled WGS sequence"/>
</dbReference>
<accession>A0ABU0UES1</accession>
<sequence>MQTAQRQTKMNGSDMTHILYFAHDLADPAIRRRVMTLQAGGATVSLAGFRRADNGLADIDGLVPIDLGQTADGRFAQRMACVAKASLTLPAKLSLVKKPDVIIARNLEMLALARRAVSHFGAHVPVVYECLDIHRLLLNEGLPGKLLNAVQRALGRNVKLLITSSPAFVENYFKPRSGLNLPVLLQENKVLALDADDTSAPSPRVPQVGEQWKIGWFGALRCRKSLQILADFAAKMDGKVEVVLRGRPAYSEFDDFDSFVARTPHLTFYGPYKNPEDLASIYNDVQFTWAIDFFEEGQNSSWLLPNRLYEGGLHGALPIAVAGTETARFLQQRNIGHVLEKASVASLEAMFSALSDASYLQSFQTLAAIERQQWITDQSDCRELVRVLQTLTMQPDGRPVDAVLSMALSGRTS</sequence>
<dbReference type="EC" id="2.-.-.-" evidence="1"/>
<keyword evidence="1" id="KW-0808">Transferase</keyword>
<dbReference type="GO" id="GO:0016740">
    <property type="term" value="F:transferase activity"/>
    <property type="evidence" value="ECO:0007669"/>
    <property type="project" value="UniProtKB-KW"/>
</dbReference>
<organism evidence="1 2">
    <name type="scientific">Agrobacterium larrymoorei</name>
    <dbReference type="NCBI Taxonomy" id="160699"/>
    <lineage>
        <taxon>Bacteria</taxon>
        <taxon>Pseudomonadati</taxon>
        <taxon>Pseudomonadota</taxon>
        <taxon>Alphaproteobacteria</taxon>
        <taxon>Hyphomicrobiales</taxon>
        <taxon>Rhizobiaceae</taxon>
        <taxon>Rhizobium/Agrobacterium group</taxon>
        <taxon>Agrobacterium</taxon>
    </lineage>
</organism>
<proteinExistence type="predicted"/>
<evidence type="ECO:0000313" key="2">
    <source>
        <dbReference type="Proteomes" id="UP001224781"/>
    </source>
</evidence>
<dbReference type="EMBL" id="JAUTBL010000001">
    <property type="protein sequence ID" value="MDQ1183439.1"/>
    <property type="molecule type" value="Genomic_DNA"/>
</dbReference>
<name>A0ABU0UES1_9HYPH</name>
<reference evidence="1 2" key="1">
    <citation type="submission" date="2023-07" db="EMBL/GenBank/DDBJ databases">
        <title>Functional and genomic diversity of the sorghum phyllosphere microbiome.</title>
        <authorList>
            <person name="Shade A."/>
        </authorList>
    </citation>
    <scope>NUCLEOTIDE SEQUENCE [LARGE SCALE GENOMIC DNA]</scope>
    <source>
        <strain evidence="1 2">SORGH_AS_1126</strain>
    </source>
</reference>
<gene>
    <name evidence="1" type="ORF">QE408_000561</name>
</gene>
<evidence type="ECO:0000313" key="1">
    <source>
        <dbReference type="EMBL" id="MDQ1183439.1"/>
    </source>
</evidence>
<protein>
    <submittedName>
        <fullName evidence="1">Succinoglycan biosynthesis protein ExoL</fullName>
        <ecNumber evidence="1">2.-.-.-</ecNumber>
    </submittedName>
</protein>
<keyword evidence="2" id="KW-1185">Reference proteome</keyword>
<comment type="caution">
    <text evidence="1">The sequence shown here is derived from an EMBL/GenBank/DDBJ whole genome shotgun (WGS) entry which is preliminary data.</text>
</comment>